<accession>A0ABR5AWB9</accession>
<feature type="domain" description="Transcription regulator PadR N-terminal" evidence="1">
    <location>
        <begin position="68"/>
        <end position="134"/>
    </location>
</feature>
<comment type="caution">
    <text evidence="2">The sequence shown here is derived from an EMBL/GenBank/DDBJ whole genome shotgun (WGS) entry which is preliminary data.</text>
</comment>
<reference evidence="2 3" key="1">
    <citation type="submission" date="2015-01" db="EMBL/GenBank/DDBJ databases">
        <title>Genome Assembly of Bacillus badius MTCC 1458.</title>
        <authorList>
            <person name="Verma A."/>
            <person name="Khatri I."/>
            <person name="Mual P."/>
            <person name="Subramanian S."/>
            <person name="Krishnamurthi S."/>
        </authorList>
    </citation>
    <scope>NUCLEOTIDE SEQUENCE [LARGE SCALE GENOMIC DNA]</scope>
    <source>
        <strain evidence="2 3">MTCC 1458</strain>
    </source>
</reference>
<dbReference type="Pfam" id="PF03551">
    <property type="entry name" value="PadR"/>
    <property type="match status" value="1"/>
</dbReference>
<dbReference type="Gene3D" id="1.10.10.10">
    <property type="entry name" value="Winged helix-like DNA-binding domain superfamily/Winged helix DNA-binding domain"/>
    <property type="match status" value="1"/>
</dbReference>
<dbReference type="InterPro" id="IPR005149">
    <property type="entry name" value="Tscrpt_reg_PadR_N"/>
</dbReference>
<dbReference type="Proteomes" id="UP000031982">
    <property type="component" value="Unassembled WGS sequence"/>
</dbReference>
<evidence type="ECO:0000313" key="2">
    <source>
        <dbReference type="EMBL" id="KIL78528.1"/>
    </source>
</evidence>
<dbReference type="PANTHER" id="PTHR33169:SF13">
    <property type="entry name" value="PADR-FAMILY TRANSCRIPTIONAL REGULATOR"/>
    <property type="match status" value="1"/>
</dbReference>
<dbReference type="InterPro" id="IPR036390">
    <property type="entry name" value="WH_DNA-bd_sf"/>
</dbReference>
<gene>
    <name evidence="2" type="ORF">SD77_4208</name>
</gene>
<keyword evidence="3" id="KW-1185">Reference proteome</keyword>
<sequence>MDLSSERIKTADCRKKSAVFLLTKCLEEIIISISDISILDILVMDIEGERLKKEDMEQLTDPAYYILLSVLEERHGYAIMQYIDSISGGEFIVGPATLYTLVKKLEKSGLIVLLESPGDRRKIYKATEKGRLILRSEVERRSRMVQHGERAFQLLKERENDGETEE</sequence>
<name>A0ABR5AWB9_BACBA</name>
<dbReference type="InterPro" id="IPR052509">
    <property type="entry name" value="Metal_resp_DNA-bind_regulator"/>
</dbReference>
<organism evidence="2 3">
    <name type="scientific">Bacillus badius</name>
    <dbReference type="NCBI Taxonomy" id="1455"/>
    <lineage>
        <taxon>Bacteria</taxon>
        <taxon>Bacillati</taxon>
        <taxon>Bacillota</taxon>
        <taxon>Bacilli</taxon>
        <taxon>Bacillales</taxon>
        <taxon>Bacillaceae</taxon>
        <taxon>Pseudobacillus</taxon>
    </lineage>
</organism>
<evidence type="ECO:0000259" key="1">
    <source>
        <dbReference type="Pfam" id="PF03551"/>
    </source>
</evidence>
<protein>
    <submittedName>
        <fullName evidence="2">Transcriptional regulator, PadR family</fullName>
    </submittedName>
</protein>
<dbReference type="SUPFAM" id="SSF46785">
    <property type="entry name" value="Winged helix' DNA-binding domain"/>
    <property type="match status" value="1"/>
</dbReference>
<dbReference type="PANTHER" id="PTHR33169">
    <property type="entry name" value="PADR-FAMILY TRANSCRIPTIONAL REGULATOR"/>
    <property type="match status" value="1"/>
</dbReference>
<dbReference type="InterPro" id="IPR036388">
    <property type="entry name" value="WH-like_DNA-bd_sf"/>
</dbReference>
<dbReference type="EMBL" id="JXLP01000009">
    <property type="protein sequence ID" value="KIL78528.1"/>
    <property type="molecule type" value="Genomic_DNA"/>
</dbReference>
<evidence type="ECO:0000313" key="3">
    <source>
        <dbReference type="Proteomes" id="UP000031982"/>
    </source>
</evidence>
<proteinExistence type="predicted"/>